<keyword evidence="3" id="KW-1185">Reference proteome</keyword>
<name>A0AAV3RGE9_LITER</name>
<dbReference type="Proteomes" id="UP001454036">
    <property type="component" value="Unassembled WGS sequence"/>
</dbReference>
<dbReference type="AlphaFoldDB" id="A0AAV3RGE9"/>
<dbReference type="EMBL" id="BAABME010009294">
    <property type="protein sequence ID" value="GAA0174900.1"/>
    <property type="molecule type" value="Genomic_DNA"/>
</dbReference>
<proteinExistence type="predicted"/>
<accession>A0AAV3RGE9</accession>
<organism evidence="2 3">
    <name type="scientific">Lithospermum erythrorhizon</name>
    <name type="common">Purple gromwell</name>
    <name type="synonym">Lithospermum officinale var. erythrorhizon</name>
    <dbReference type="NCBI Taxonomy" id="34254"/>
    <lineage>
        <taxon>Eukaryota</taxon>
        <taxon>Viridiplantae</taxon>
        <taxon>Streptophyta</taxon>
        <taxon>Embryophyta</taxon>
        <taxon>Tracheophyta</taxon>
        <taxon>Spermatophyta</taxon>
        <taxon>Magnoliopsida</taxon>
        <taxon>eudicotyledons</taxon>
        <taxon>Gunneridae</taxon>
        <taxon>Pentapetalae</taxon>
        <taxon>asterids</taxon>
        <taxon>lamiids</taxon>
        <taxon>Boraginales</taxon>
        <taxon>Boraginaceae</taxon>
        <taxon>Boraginoideae</taxon>
        <taxon>Lithospermeae</taxon>
        <taxon>Lithospermum</taxon>
    </lineage>
</organism>
<evidence type="ECO:0000313" key="3">
    <source>
        <dbReference type="Proteomes" id="UP001454036"/>
    </source>
</evidence>
<evidence type="ECO:0000313" key="2">
    <source>
        <dbReference type="EMBL" id="GAA0174900.1"/>
    </source>
</evidence>
<feature type="compositionally biased region" description="Polar residues" evidence="1">
    <location>
        <begin position="1"/>
        <end position="18"/>
    </location>
</feature>
<sequence length="114" mass="12360">MPDASLSNFRASSSNIGSDNLRPEIQGNIFPAFHPLRPISTTPAINHWQTSVEAPNMVGFQNNVGLGTYIPGHYHPQVLQKVNYGLGMAGESIMATEFVPEPIGVARVQEQMAV</sequence>
<reference evidence="2 3" key="1">
    <citation type="submission" date="2024-01" db="EMBL/GenBank/DDBJ databases">
        <title>The complete chloroplast genome sequence of Lithospermum erythrorhizon: insights into the phylogenetic relationship among Boraginaceae species and the maternal lineages of purple gromwells.</title>
        <authorList>
            <person name="Okada T."/>
            <person name="Watanabe K."/>
        </authorList>
    </citation>
    <scope>NUCLEOTIDE SEQUENCE [LARGE SCALE GENOMIC DNA]</scope>
</reference>
<protein>
    <submittedName>
        <fullName evidence="2">Uncharacterized protein</fullName>
    </submittedName>
</protein>
<evidence type="ECO:0000256" key="1">
    <source>
        <dbReference type="SAM" id="MobiDB-lite"/>
    </source>
</evidence>
<comment type="caution">
    <text evidence="2">The sequence shown here is derived from an EMBL/GenBank/DDBJ whole genome shotgun (WGS) entry which is preliminary data.</text>
</comment>
<feature type="region of interest" description="Disordered" evidence="1">
    <location>
        <begin position="1"/>
        <end position="20"/>
    </location>
</feature>
<gene>
    <name evidence="2" type="ORF">LIER_28188</name>
</gene>